<name>A7VP06_9FIRM</name>
<protein>
    <submittedName>
        <fullName evidence="2">Uncharacterized protein</fullName>
    </submittedName>
</protein>
<proteinExistence type="predicted"/>
<dbReference type="EMBL" id="ABCB02000011">
    <property type="protein sequence ID" value="EDO62886.1"/>
    <property type="molecule type" value="Genomic_DNA"/>
</dbReference>
<reference evidence="2 3" key="2">
    <citation type="submission" date="2007-08" db="EMBL/GenBank/DDBJ databases">
        <authorList>
            <person name="Fulton L."/>
            <person name="Clifton S."/>
            <person name="Fulton B."/>
            <person name="Xu J."/>
            <person name="Minx P."/>
            <person name="Pepin K.H."/>
            <person name="Johnson M."/>
            <person name="Thiruvilangam P."/>
            <person name="Bhonagiri V."/>
            <person name="Nash W.E."/>
            <person name="Wang C."/>
            <person name="Mardis E.R."/>
            <person name="Wilson R.K."/>
        </authorList>
    </citation>
    <scope>NUCLEOTIDE SEQUENCE [LARGE SCALE GENOMIC DNA]</scope>
    <source>
        <strain evidence="2 3">DSM 753</strain>
    </source>
</reference>
<dbReference type="Proteomes" id="UP000003490">
    <property type="component" value="Unassembled WGS sequence"/>
</dbReference>
<evidence type="ECO:0000256" key="1">
    <source>
        <dbReference type="SAM" id="MobiDB-lite"/>
    </source>
</evidence>
<dbReference type="HOGENOM" id="CLU_3023995_0_0_9"/>
<sequence length="55" mass="6501">MPIPKDKRLKEGDSRNGPERFGRTVKAKRLVVFYKFWGRESGKFFCLKTAIYAIY</sequence>
<gene>
    <name evidence="2" type="ORF">CLOLEP_00282</name>
</gene>
<reference evidence="2 3" key="1">
    <citation type="submission" date="2007-08" db="EMBL/GenBank/DDBJ databases">
        <title>Draft genome sequence of Clostridium leptum (DSM 753).</title>
        <authorList>
            <person name="Sudarsanam P."/>
            <person name="Ley R."/>
            <person name="Guruge J."/>
            <person name="Turnbaugh P.J."/>
            <person name="Mahowald M."/>
            <person name="Liep D."/>
            <person name="Gordon J."/>
        </authorList>
    </citation>
    <scope>NUCLEOTIDE SEQUENCE [LARGE SCALE GENOMIC DNA]</scope>
    <source>
        <strain evidence="2 3">DSM 753</strain>
    </source>
</reference>
<accession>A7VP06</accession>
<dbReference type="AlphaFoldDB" id="A7VP06"/>
<feature type="region of interest" description="Disordered" evidence="1">
    <location>
        <begin position="1"/>
        <end position="20"/>
    </location>
</feature>
<comment type="caution">
    <text evidence="2">The sequence shown here is derived from an EMBL/GenBank/DDBJ whole genome shotgun (WGS) entry which is preliminary data.</text>
</comment>
<organism evidence="2 3">
    <name type="scientific">[Clostridium] leptum DSM 753</name>
    <dbReference type="NCBI Taxonomy" id="428125"/>
    <lineage>
        <taxon>Bacteria</taxon>
        <taxon>Bacillati</taxon>
        <taxon>Bacillota</taxon>
        <taxon>Clostridia</taxon>
        <taxon>Eubacteriales</taxon>
        <taxon>Oscillospiraceae</taxon>
        <taxon>Oscillospiraceae incertae sedis</taxon>
    </lineage>
</organism>
<evidence type="ECO:0000313" key="2">
    <source>
        <dbReference type="EMBL" id="EDO62886.1"/>
    </source>
</evidence>
<evidence type="ECO:0000313" key="3">
    <source>
        <dbReference type="Proteomes" id="UP000003490"/>
    </source>
</evidence>